<dbReference type="SUPFAM" id="SSF159941">
    <property type="entry name" value="MM3350-like"/>
    <property type="match status" value="1"/>
</dbReference>
<dbReference type="InterPro" id="IPR012912">
    <property type="entry name" value="Plasmid_pRiA4b_Orf3-like"/>
</dbReference>
<reference evidence="4" key="2">
    <citation type="submission" date="2018-06" db="EMBL/GenBank/DDBJ databases">
        <title>Genome sequence of Rhodanobacteraceae bacterium strain Dysh456.</title>
        <authorList>
            <person name="Fukui M."/>
        </authorList>
    </citation>
    <scope>NUCLEOTIDE SEQUENCE [LARGE SCALE GENOMIC DNA]</scope>
    <source>
        <strain evidence="4">Dysh456</strain>
    </source>
</reference>
<dbReference type="PANTHER" id="PTHR41878:SF1">
    <property type="entry name" value="TNPR PROTEIN"/>
    <property type="match status" value="1"/>
</dbReference>
<protein>
    <recommendedName>
        <fullName evidence="2">Plasmid pRiA4b Orf3-like domain-containing protein</fullName>
    </recommendedName>
</protein>
<proteinExistence type="predicted"/>
<dbReference type="Proteomes" id="UP000270530">
    <property type="component" value="Chromosome"/>
</dbReference>
<dbReference type="EMBL" id="AP018560">
    <property type="protein sequence ID" value="BBD79019.1"/>
    <property type="molecule type" value="Genomic_DNA"/>
</dbReference>
<feature type="domain" description="Plasmid pRiA4b Orf3-like" evidence="2">
    <location>
        <begin position="5"/>
        <end position="184"/>
    </location>
</feature>
<feature type="region of interest" description="Disordered" evidence="1">
    <location>
        <begin position="156"/>
        <end position="180"/>
    </location>
</feature>
<dbReference type="OrthoDB" id="9816539at2"/>
<organism evidence="3 4">
    <name type="scientific">Aerosticca soli</name>
    <dbReference type="NCBI Taxonomy" id="2010829"/>
    <lineage>
        <taxon>Bacteria</taxon>
        <taxon>Pseudomonadati</taxon>
        <taxon>Pseudomonadota</taxon>
        <taxon>Gammaproteobacteria</taxon>
        <taxon>Lysobacterales</taxon>
        <taxon>Rhodanobacteraceae</taxon>
        <taxon>Aerosticca</taxon>
    </lineage>
</organism>
<evidence type="ECO:0000313" key="3">
    <source>
        <dbReference type="EMBL" id="BBD79019.1"/>
    </source>
</evidence>
<gene>
    <name evidence="3" type="ORF">ALSL_0348</name>
</gene>
<reference evidence="4" key="1">
    <citation type="submission" date="2018-04" db="EMBL/GenBank/DDBJ databases">
        <authorList>
            <person name="Watanabe M."/>
            <person name="Kojima H."/>
        </authorList>
    </citation>
    <scope>NUCLEOTIDE SEQUENCE [LARGE SCALE GENOMIC DNA]</scope>
    <source>
        <strain evidence="4">Dysh456</strain>
    </source>
</reference>
<evidence type="ECO:0000259" key="2">
    <source>
        <dbReference type="Pfam" id="PF07929"/>
    </source>
</evidence>
<evidence type="ECO:0000313" key="4">
    <source>
        <dbReference type="Proteomes" id="UP000270530"/>
    </source>
</evidence>
<sequence>MPKPILQIRVELQEIEPLIWRRIQVPGDYTFWDLHVAIQSAFAWRDTHLHEFRPWGRRGGTTRFGMPLDDFDGNPPLPGWEHRVADVLTRANPRLEYEYDFGDGWKHTVVLEEILVAAPGKKYPRCTAGARSAPPDDCGGPGGYECLLETLANPKDPEHASSHVWASSQKGRRGEFNPEAFDEQQVKFANPAPRLKQLLAYLASRR</sequence>
<dbReference type="AlphaFoldDB" id="A0A2Z6E354"/>
<dbReference type="Pfam" id="PF07929">
    <property type="entry name" value="PRiA4_ORF3"/>
    <property type="match status" value="1"/>
</dbReference>
<evidence type="ECO:0000256" key="1">
    <source>
        <dbReference type="SAM" id="MobiDB-lite"/>
    </source>
</evidence>
<dbReference type="Gene3D" id="3.10.290.30">
    <property type="entry name" value="MM3350-like"/>
    <property type="match status" value="1"/>
</dbReference>
<accession>A0A2Z6E354</accession>
<dbReference type="PANTHER" id="PTHR41878">
    <property type="entry name" value="LEXA REPRESSOR-RELATED"/>
    <property type="match status" value="1"/>
</dbReference>
<keyword evidence="4" id="KW-1185">Reference proteome</keyword>
<dbReference type="InterPro" id="IPR024047">
    <property type="entry name" value="MM3350-like_sf"/>
</dbReference>
<dbReference type="KEGG" id="rbd:ALSL_0348"/>
<name>A0A2Z6E354_9GAMM</name>
<dbReference type="RefSeq" id="WP_126536050.1">
    <property type="nucleotide sequence ID" value="NZ_AP018560.1"/>
</dbReference>